<dbReference type="Gramene" id="TraesSYM1D03G00488080.1">
    <property type="protein sequence ID" value="TraesSYM1D03G00488080.1.CDS1"/>
    <property type="gene ID" value="TraesSYM1D03G00488080"/>
</dbReference>
<reference evidence="6" key="2">
    <citation type="submission" date="2018-10" db="UniProtKB">
        <authorList>
            <consortium name="EnsemblPlants"/>
        </authorList>
    </citation>
    <scope>IDENTIFICATION</scope>
</reference>
<dbReference type="InterPro" id="IPR036908">
    <property type="entry name" value="RlpA-like_sf"/>
</dbReference>
<dbReference type="Gramene" id="TraesCS1D03G0447000.1">
    <property type="protein sequence ID" value="TraesCS1D03G0447000.1.CDS1"/>
    <property type="gene ID" value="TraesCS1D03G0447000"/>
</dbReference>
<feature type="chain" id="PRO_5043170609" description="Ripening-related protein" evidence="5">
    <location>
        <begin position="27"/>
        <end position="189"/>
    </location>
</feature>
<dbReference type="Proteomes" id="UP000019116">
    <property type="component" value="Chromosome 1D"/>
</dbReference>
<dbReference type="Gramene" id="TraesCS1D02G173400.1">
    <property type="protein sequence ID" value="TraesCS1D02G173400.1.cds1"/>
    <property type="gene ID" value="TraesCS1D02G173400"/>
</dbReference>
<accession>A0A3B5ZUR1</accession>
<dbReference type="EnsemblPlants" id="TraesCS1D02G173400.1">
    <property type="protein sequence ID" value="TraesCS1D02G173400.1.cds1"/>
    <property type="gene ID" value="TraesCS1D02G173400"/>
</dbReference>
<evidence type="ECO:0008006" key="8">
    <source>
        <dbReference type="Google" id="ProtNLM"/>
    </source>
</evidence>
<feature type="signal peptide" evidence="5">
    <location>
        <begin position="1"/>
        <end position="26"/>
    </location>
</feature>
<dbReference type="Gramene" id="TraesWEE_scaffold_108319_01G000400.1">
    <property type="protein sequence ID" value="TraesWEE_scaffold_108319_01G000400.1"/>
    <property type="gene ID" value="TraesWEE_scaffold_108319_01G000400"/>
</dbReference>
<protein>
    <recommendedName>
        <fullName evidence="8">Ripening-related protein</fullName>
    </recommendedName>
</protein>
<dbReference type="Gramene" id="TraesLAC1D03G00484850.1">
    <property type="protein sequence ID" value="TraesLAC1D03G00484850.1.CDS1"/>
    <property type="gene ID" value="TraesLAC1D03G00484850"/>
</dbReference>
<evidence type="ECO:0000313" key="6">
    <source>
        <dbReference type="EnsemblPlants" id="TraesCS1D02G173400.1.cds1"/>
    </source>
</evidence>
<dbReference type="CDD" id="cd22270">
    <property type="entry name" value="DPBB_kiwellin-like"/>
    <property type="match status" value="1"/>
</dbReference>
<dbReference type="Gramene" id="TraesCAD_scaffold_119522_01G000100.1">
    <property type="protein sequence ID" value="TraesCAD_scaffold_119522_01G000100.1"/>
    <property type="gene ID" value="TraesCAD_scaffold_119522_01G000100"/>
</dbReference>
<dbReference type="Pfam" id="PF24300">
    <property type="entry name" value="KWL1"/>
    <property type="match status" value="1"/>
</dbReference>
<comment type="subcellular location">
    <subcellularLocation>
        <location evidence="1">Secreted</location>
    </subcellularLocation>
</comment>
<dbReference type="Gramene" id="TraesJAG1D03G00480720.1">
    <property type="protein sequence ID" value="TraesJAG1D03G00480720.1.CDS1"/>
    <property type="gene ID" value="TraesJAG1D03G00480720"/>
</dbReference>
<proteinExistence type="inferred from homology"/>
<keyword evidence="7" id="KW-1185">Reference proteome</keyword>
<dbReference type="Gramene" id="TraesNORUn03G04637690.1">
    <property type="protein sequence ID" value="TraesNORUn03G04637690.1.CDS1"/>
    <property type="gene ID" value="TraesNORUn03G04637690"/>
</dbReference>
<dbReference type="OrthoDB" id="10271301at2759"/>
<comment type="similarity">
    <text evidence="2">Belongs to the kiwellin family.</text>
</comment>
<dbReference type="SUPFAM" id="SSF50685">
    <property type="entry name" value="Barwin-like endoglucanases"/>
    <property type="match status" value="1"/>
</dbReference>
<evidence type="ECO:0000256" key="4">
    <source>
        <dbReference type="ARBA" id="ARBA00022729"/>
    </source>
</evidence>
<dbReference type="Gene3D" id="2.40.40.10">
    <property type="entry name" value="RlpA-like domain"/>
    <property type="match status" value="1"/>
</dbReference>
<evidence type="ECO:0000256" key="5">
    <source>
        <dbReference type="SAM" id="SignalP"/>
    </source>
</evidence>
<evidence type="ECO:0000256" key="1">
    <source>
        <dbReference type="ARBA" id="ARBA00004613"/>
    </source>
</evidence>
<dbReference type="OMA" id="HSNDYLV"/>
<dbReference type="GO" id="GO:0005576">
    <property type="term" value="C:extracellular region"/>
    <property type="evidence" value="ECO:0007669"/>
    <property type="project" value="UniProtKB-SubCell"/>
</dbReference>
<sequence length="189" mass="20360">MVTASALATMAIFLLVALSTSHIVSSLRSGVGVCRANGYLPGKSGNCEKSKNPDCCEDGKRYPQYHCSPPVTVATKAILMLNSFEKGKDGGGPSECDNAYQSDEEMVVMLSTGWFKSMARRGHRIKITANGNSVYSKVVDECGSVYGCNDYHNYEPPCANNIVNASLGVWNVLGLDQNVSMEGITWSDE</sequence>
<name>A0A3B5ZUR1_WHEAT</name>
<evidence type="ECO:0000313" key="7">
    <source>
        <dbReference type="Proteomes" id="UP000019116"/>
    </source>
</evidence>
<dbReference type="Gramene" id="TraesKAR1D01G0179310.1">
    <property type="protein sequence ID" value="cds.TraesKAR1D01G0179310.1"/>
    <property type="gene ID" value="TraesKAR1D01G0179310"/>
</dbReference>
<dbReference type="Gramene" id="TraesROB_scaffold_063696_01G000100.1">
    <property type="protein sequence ID" value="TraesROB_scaffold_063696_01G000100.1"/>
    <property type="gene ID" value="TraesROB_scaffold_063696_01G000100"/>
</dbReference>
<dbReference type="PaxDb" id="4565-Traes_5BL_D0CD2812D.1"/>
<keyword evidence="4 5" id="KW-0732">Signal</keyword>
<evidence type="ECO:0000256" key="3">
    <source>
        <dbReference type="ARBA" id="ARBA00022525"/>
    </source>
</evidence>
<dbReference type="Gramene" id="TraesMAC1D03G00480820.1">
    <property type="protein sequence ID" value="TraesMAC1D03G00480820.1.CDS1"/>
    <property type="gene ID" value="TraesMAC1D03G00480820"/>
</dbReference>
<dbReference type="Gramene" id="TraesJUL1D03G00484200.1">
    <property type="protein sequence ID" value="TraesJUL1D03G00484200.1.CDS1"/>
    <property type="gene ID" value="TraesJUL1D03G00484200"/>
</dbReference>
<dbReference type="Gramene" id="TraesARI1D03G00486990.1">
    <property type="protein sequence ID" value="TraesARI1D03G00486990.1.CDS1"/>
    <property type="gene ID" value="TraesARI1D03G00486990"/>
</dbReference>
<dbReference type="PANTHER" id="PTHR33191:SF76">
    <property type="entry name" value="RIPENING-RELATED PROTEIN 5-RELATED"/>
    <property type="match status" value="1"/>
</dbReference>
<dbReference type="Gramene" id="TraesNOR1D03G00488860.1">
    <property type="protein sequence ID" value="TraesNOR1D03G00488860.1.CDS1"/>
    <property type="gene ID" value="TraesNOR1D03G00488860"/>
</dbReference>
<dbReference type="AlphaFoldDB" id="A0A3B5ZUR1"/>
<dbReference type="PANTHER" id="PTHR33191">
    <property type="entry name" value="RIPENING-RELATED PROTEIN 2-RELATED"/>
    <property type="match status" value="1"/>
</dbReference>
<dbReference type="SMR" id="A0A3B5ZUR1"/>
<reference evidence="6" key="1">
    <citation type="submission" date="2018-08" db="EMBL/GenBank/DDBJ databases">
        <authorList>
            <person name="Rossello M."/>
        </authorList>
    </citation>
    <scope>NUCLEOTIDE SEQUENCE [LARGE SCALE GENOMIC DNA]</scope>
    <source>
        <strain evidence="6">cv. Chinese Spring</strain>
    </source>
</reference>
<dbReference type="InterPro" id="IPR039271">
    <property type="entry name" value="Kiwellin-like"/>
</dbReference>
<dbReference type="Gramene" id="TraesCLE_scaffold_068237_01G000100.1">
    <property type="protein sequence ID" value="TraesCLE_scaffold_068237_01G000100.1"/>
    <property type="gene ID" value="TraesCLE_scaffold_068237_01G000100"/>
</dbReference>
<dbReference type="Gramene" id="TraesPARA_EIv1.0_0270880.1">
    <property type="protein sequence ID" value="TraesPARA_EIv1.0_0270880.1.CDS1"/>
    <property type="gene ID" value="TraesPARA_EIv1.0_0270880"/>
</dbReference>
<evidence type="ECO:0000256" key="2">
    <source>
        <dbReference type="ARBA" id="ARBA00005592"/>
    </source>
</evidence>
<dbReference type="Gramene" id="TraesLDM1D03G00483930.1">
    <property type="protein sequence ID" value="TraesLDM1D03G00483930.1.CDS1"/>
    <property type="gene ID" value="TraesLDM1D03G00483930"/>
</dbReference>
<organism evidence="6">
    <name type="scientific">Triticum aestivum</name>
    <name type="common">Wheat</name>
    <dbReference type="NCBI Taxonomy" id="4565"/>
    <lineage>
        <taxon>Eukaryota</taxon>
        <taxon>Viridiplantae</taxon>
        <taxon>Streptophyta</taxon>
        <taxon>Embryophyta</taxon>
        <taxon>Tracheophyta</taxon>
        <taxon>Spermatophyta</taxon>
        <taxon>Magnoliopsida</taxon>
        <taxon>Liliopsida</taxon>
        <taxon>Poales</taxon>
        <taxon>Poaceae</taxon>
        <taxon>BOP clade</taxon>
        <taxon>Pooideae</taxon>
        <taxon>Triticodae</taxon>
        <taxon>Triticeae</taxon>
        <taxon>Triticinae</taxon>
        <taxon>Triticum</taxon>
    </lineage>
</organism>
<keyword evidence="3" id="KW-0964">Secreted</keyword>
<dbReference type="Gramene" id="TraesSTA1D03G00480020.1">
    <property type="protein sequence ID" value="TraesSTA1D03G00480020.1.CDS1"/>
    <property type="gene ID" value="TraesSTA1D03G00480020"/>
</dbReference>